<evidence type="ECO:0000256" key="1">
    <source>
        <dbReference type="ARBA" id="ARBA00004442"/>
    </source>
</evidence>
<dbReference type="RefSeq" id="WP_262433956.1">
    <property type="nucleotide sequence ID" value="NZ_JACRTF010000001.1"/>
</dbReference>
<dbReference type="Gene3D" id="1.25.40.390">
    <property type="match status" value="1"/>
</dbReference>
<evidence type="ECO:0000259" key="6">
    <source>
        <dbReference type="Pfam" id="PF07980"/>
    </source>
</evidence>
<sequence length="568" mass="64194">MRLIKNLLLASVCCCSTFSIQSCVDLDDRIYSEIVEDRYEPTPLDGLAKIGAAYTPFKGLCTRLLLGMSWDTDQIFCPVKPWGWTYGYQLFNHNYTSSSAEIDGGWNSCYDGINACNRTIWELQNGDQGDDTEALIKELEALRSCYYYYLCDLYGNVAWSVKYNGEEDYLPEQISRANLAGEIEKGLKKSLPYLYTDVNKKTYGRFTQWAAYATLAKLYLNWGVYVYGDGDKGRWQDCIDMCDKIIESDAFALTGTQKEIFVAENDFCKEAIFAVVFDEKNAQGLSLFTTNLNGQHAQTYQITGGWGNGGSIMVPQFIDSYHPDDKRLKENYLYGPQYDSDGNLMKAGLGSIAGQDFIIVNEVLSCEGSSGENCNENMGYRLAKYEYEMGLDGNNMNNDVFPFRYSDVLMMKAECLLRLGRADDAAELVTKVRRRSFNDQSVAVVTGDELNQGSCYAYGYKECVPSRGKYPKNPDGTWKYTTSDPGAPEAGGEDIVYGRFLDELGWEFDQEGRRRQDMIRFKTTSGKSVWIAKAWSSHKATNDINKQLYPIPLKEIQANSNLHQNEGY</sequence>
<dbReference type="Pfam" id="PF07980">
    <property type="entry name" value="SusD_RagB"/>
    <property type="match status" value="1"/>
</dbReference>
<dbReference type="InterPro" id="IPR012944">
    <property type="entry name" value="SusD_RagB_dom"/>
</dbReference>
<keyword evidence="3" id="KW-0732">Signal</keyword>
<dbReference type="EMBL" id="JACRTF010000001">
    <property type="protein sequence ID" value="MBC8592784.1"/>
    <property type="molecule type" value="Genomic_DNA"/>
</dbReference>
<dbReference type="SUPFAM" id="SSF48452">
    <property type="entry name" value="TPR-like"/>
    <property type="match status" value="1"/>
</dbReference>
<evidence type="ECO:0000256" key="4">
    <source>
        <dbReference type="ARBA" id="ARBA00023136"/>
    </source>
</evidence>
<protein>
    <submittedName>
        <fullName evidence="8">RagB/SusD family nutrient uptake outer membrane protein</fullName>
    </submittedName>
</protein>
<dbReference type="AlphaFoldDB" id="A0A926IP08"/>
<dbReference type="InterPro" id="IPR033985">
    <property type="entry name" value="SusD-like_N"/>
</dbReference>
<keyword evidence="4" id="KW-0472">Membrane</keyword>
<organism evidence="8 9">
    <name type="scientific">Jilunia laotingensis</name>
    <dbReference type="NCBI Taxonomy" id="2763675"/>
    <lineage>
        <taxon>Bacteria</taxon>
        <taxon>Pseudomonadati</taxon>
        <taxon>Bacteroidota</taxon>
        <taxon>Bacteroidia</taxon>
        <taxon>Bacteroidales</taxon>
        <taxon>Bacteroidaceae</taxon>
        <taxon>Jilunia</taxon>
    </lineage>
</organism>
<gene>
    <name evidence="8" type="ORF">H8744_05865</name>
</gene>
<dbReference type="PROSITE" id="PS51257">
    <property type="entry name" value="PROKAR_LIPOPROTEIN"/>
    <property type="match status" value="1"/>
</dbReference>
<comment type="similarity">
    <text evidence="2">Belongs to the SusD family.</text>
</comment>
<evidence type="ECO:0000256" key="3">
    <source>
        <dbReference type="ARBA" id="ARBA00022729"/>
    </source>
</evidence>
<accession>A0A926IP08</accession>
<feature type="domain" description="SusD-like N-terminal" evidence="7">
    <location>
        <begin position="86"/>
        <end position="220"/>
    </location>
</feature>
<dbReference type="Proteomes" id="UP000651085">
    <property type="component" value="Unassembled WGS sequence"/>
</dbReference>
<name>A0A926IP08_9BACT</name>
<keyword evidence="9" id="KW-1185">Reference proteome</keyword>
<evidence type="ECO:0000313" key="8">
    <source>
        <dbReference type="EMBL" id="MBC8592784.1"/>
    </source>
</evidence>
<comment type="subcellular location">
    <subcellularLocation>
        <location evidence="1">Cell outer membrane</location>
    </subcellularLocation>
</comment>
<comment type="caution">
    <text evidence="8">The sequence shown here is derived from an EMBL/GenBank/DDBJ whole genome shotgun (WGS) entry which is preliminary data.</text>
</comment>
<dbReference type="InterPro" id="IPR011990">
    <property type="entry name" value="TPR-like_helical_dom_sf"/>
</dbReference>
<evidence type="ECO:0000313" key="9">
    <source>
        <dbReference type="Proteomes" id="UP000651085"/>
    </source>
</evidence>
<feature type="domain" description="RagB/SusD" evidence="6">
    <location>
        <begin position="375"/>
        <end position="568"/>
    </location>
</feature>
<evidence type="ECO:0000259" key="7">
    <source>
        <dbReference type="Pfam" id="PF14322"/>
    </source>
</evidence>
<evidence type="ECO:0000256" key="2">
    <source>
        <dbReference type="ARBA" id="ARBA00006275"/>
    </source>
</evidence>
<dbReference type="GO" id="GO:0009279">
    <property type="term" value="C:cell outer membrane"/>
    <property type="evidence" value="ECO:0007669"/>
    <property type="project" value="UniProtKB-SubCell"/>
</dbReference>
<proteinExistence type="inferred from homology"/>
<evidence type="ECO:0000256" key="5">
    <source>
        <dbReference type="ARBA" id="ARBA00023237"/>
    </source>
</evidence>
<reference evidence="8" key="1">
    <citation type="submission" date="2020-08" db="EMBL/GenBank/DDBJ databases">
        <title>Genome public.</title>
        <authorList>
            <person name="Liu C."/>
            <person name="Sun Q."/>
        </authorList>
    </citation>
    <scope>NUCLEOTIDE SEQUENCE</scope>
    <source>
        <strain evidence="8">N12</strain>
    </source>
</reference>
<dbReference type="Pfam" id="PF14322">
    <property type="entry name" value="SusD-like_3"/>
    <property type="match status" value="1"/>
</dbReference>
<keyword evidence="5" id="KW-0998">Cell outer membrane</keyword>